<dbReference type="OrthoDB" id="428854at2759"/>
<dbReference type="GO" id="GO:0007064">
    <property type="term" value="P:mitotic sister chromatid cohesion"/>
    <property type="evidence" value="ECO:0007669"/>
    <property type="project" value="TreeGrafter"/>
</dbReference>
<comment type="caution">
    <text evidence="3">The sequence shown here is derived from an EMBL/GenBank/DDBJ whole genome shotgun (WGS) entry which is preliminary data.</text>
</comment>
<dbReference type="GO" id="GO:0000785">
    <property type="term" value="C:chromatin"/>
    <property type="evidence" value="ECO:0007669"/>
    <property type="project" value="TreeGrafter"/>
</dbReference>
<dbReference type="GO" id="GO:0061733">
    <property type="term" value="F:protein-lysine-acetyltransferase activity"/>
    <property type="evidence" value="ECO:0007669"/>
    <property type="project" value="TreeGrafter"/>
</dbReference>
<evidence type="ECO:0000259" key="2">
    <source>
        <dbReference type="Pfam" id="PF13878"/>
    </source>
</evidence>
<dbReference type="InterPro" id="IPR028005">
    <property type="entry name" value="AcTrfase_ESCO_Znf_dom"/>
</dbReference>
<accession>A0A9W8A7U6</accession>
<proteinExistence type="predicted"/>
<feature type="compositionally biased region" description="Basic and acidic residues" evidence="1">
    <location>
        <begin position="116"/>
        <end position="128"/>
    </location>
</feature>
<evidence type="ECO:0000256" key="1">
    <source>
        <dbReference type="SAM" id="MobiDB-lite"/>
    </source>
</evidence>
<sequence>MSSSLNVTNSSLWTIKRRGQVVGYGKGKADKRSTNSNVGTIESPRKRLRAITPELSSDISGCPSSDNVYHAYSDDSDSSDTDGKHQQPGEPITPKKRRLSPTSIIDIFGNSVTPKHSRDGGAKKRMPKDIKSAISRSNNIENGSCLKEQTLLTMPSTQFTKRNQRINQKWQTKLEQTFLDFGQKTLEPHTCPDCKMTFQIGKDDDEAFHKTYHKAYIQNKQTEQGSGIPKLVLTSWKDTDQVAQLSINIDHPNTKNSSETTRQKQQTESLSTPFIMQTRLFSSQRIGNGSNSIEGKLTVSPQAFRSVDKQTNNTKGAISPPSTSYLVVAVSQQSSKSLKRRALEILNKINDQLGAAHLSMDELEQDKSNTQTQQSEHRKIYFLVSPADRVVEGCVLAERIKYGYRRVLASLPQPQPQQSSTSLELSIFDCKANKADNDGLDSNNSNIQIW</sequence>
<feature type="compositionally biased region" description="Polar residues" evidence="1">
    <location>
        <begin position="54"/>
        <end position="67"/>
    </location>
</feature>
<feature type="region of interest" description="Disordered" evidence="1">
    <location>
        <begin position="18"/>
        <end position="128"/>
    </location>
</feature>
<name>A0A9W8A7U6_9FUNG</name>
<gene>
    <name evidence="3" type="ORF">H4219_001017</name>
</gene>
<feature type="compositionally biased region" description="Polar residues" evidence="1">
    <location>
        <begin position="254"/>
        <end position="271"/>
    </location>
</feature>
<evidence type="ECO:0000313" key="4">
    <source>
        <dbReference type="Proteomes" id="UP001150538"/>
    </source>
</evidence>
<feature type="domain" description="N-acetyltransferase ESCO zinc-finger" evidence="2">
    <location>
        <begin position="176"/>
        <end position="215"/>
    </location>
</feature>
<dbReference type="GO" id="GO:0005634">
    <property type="term" value="C:nucleus"/>
    <property type="evidence" value="ECO:0007669"/>
    <property type="project" value="TreeGrafter"/>
</dbReference>
<protein>
    <recommendedName>
        <fullName evidence="2">N-acetyltransferase ESCO zinc-finger domain-containing protein</fullName>
    </recommendedName>
</protein>
<dbReference type="Proteomes" id="UP001150538">
    <property type="component" value="Unassembled WGS sequence"/>
</dbReference>
<evidence type="ECO:0000313" key="3">
    <source>
        <dbReference type="EMBL" id="KAJ1920964.1"/>
    </source>
</evidence>
<dbReference type="PANTHER" id="PTHR45884">
    <property type="entry name" value="N-ACETYLTRANSFERASE ECO"/>
    <property type="match status" value="1"/>
</dbReference>
<feature type="region of interest" description="Disordered" evidence="1">
    <location>
        <begin position="250"/>
        <end position="271"/>
    </location>
</feature>
<reference evidence="3" key="1">
    <citation type="submission" date="2022-07" db="EMBL/GenBank/DDBJ databases">
        <title>Phylogenomic reconstructions and comparative analyses of Kickxellomycotina fungi.</title>
        <authorList>
            <person name="Reynolds N.K."/>
            <person name="Stajich J.E."/>
            <person name="Barry K."/>
            <person name="Grigoriev I.V."/>
            <person name="Crous P."/>
            <person name="Smith M.E."/>
        </authorList>
    </citation>
    <scope>NUCLEOTIDE SEQUENCE</scope>
    <source>
        <strain evidence="3">NBRC 100468</strain>
    </source>
</reference>
<keyword evidence="4" id="KW-1185">Reference proteome</keyword>
<dbReference type="EMBL" id="JANBPU010000008">
    <property type="protein sequence ID" value="KAJ1920964.1"/>
    <property type="molecule type" value="Genomic_DNA"/>
</dbReference>
<dbReference type="AlphaFoldDB" id="A0A9W8A7U6"/>
<dbReference type="Pfam" id="PF13878">
    <property type="entry name" value="zf-C2H2_3"/>
    <property type="match status" value="1"/>
</dbReference>
<organism evidence="3 4">
    <name type="scientific">Mycoemilia scoparia</name>
    <dbReference type="NCBI Taxonomy" id="417184"/>
    <lineage>
        <taxon>Eukaryota</taxon>
        <taxon>Fungi</taxon>
        <taxon>Fungi incertae sedis</taxon>
        <taxon>Zoopagomycota</taxon>
        <taxon>Kickxellomycotina</taxon>
        <taxon>Kickxellomycetes</taxon>
        <taxon>Kickxellales</taxon>
        <taxon>Kickxellaceae</taxon>
        <taxon>Mycoemilia</taxon>
    </lineage>
</organism>
<dbReference type="PANTHER" id="PTHR45884:SF2">
    <property type="entry name" value="N-ACETYLTRANSFERASE ECO"/>
    <property type="match status" value="1"/>
</dbReference>